<dbReference type="InterPro" id="IPR003141">
    <property type="entry name" value="Pol/His_phosphatase_N"/>
</dbReference>
<evidence type="ECO:0000313" key="3">
    <source>
        <dbReference type="EMBL" id="SUD60626.1"/>
    </source>
</evidence>
<dbReference type="Proteomes" id="UP000255303">
    <property type="component" value="Unassembled WGS sequence"/>
</dbReference>
<reference evidence="4 5" key="1">
    <citation type="submission" date="2018-06" db="EMBL/GenBank/DDBJ databases">
        <authorList>
            <consortium name="Pathogen Informatics"/>
            <person name="Doyle S."/>
        </authorList>
    </citation>
    <scope>NUCLEOTIDE SEQUENCE [LARGE SCALE GENOMIC DNA]</scope>
    <source>
        <strain evidence="2 5">NCTC10692</strain>
        <strain evidence="3 4">NCTC10860</strain>
    </source>
</reference>
<dbReference type="PANTHER" id="PTHR42924">
    <property type="entry name" value="EXONUCLEASE"/>
    <property type="match status" value="1"/>
</dbReference>
<dbReference type="AlphaFoldDB" id="A0A061CTB5"/>
<evidence type="ECO:0000313" key="2">
    <source>
        <dbReference type="EMBL" id="SUD53035.1"/>
    </source>
</evidence>
<dbReference type="EMBL" id="UGUV01000002">
    <property type="protein sequence ID" value="SUD53035.1"/>
    <property type="molecule type" value="Genomic_DNA"/>
</dbReference>
<dbReference type="InterPro" id="IPR004013">
    <property type="entry name" value="PHP_dom"/>
</dbReference>
<dbReference type="Gene3D" id="1.10.150.650">
    <property type="match status" value="1"/>
</dbReference>
<protein>
    <submittedName>
        <fullName evidence="2">Phosphotransferase domain-containing protein</fullName>
    </submittedName>
</protein>
<dbReference type="SMART" id="SM00481">
    <property type="entry name" value="POLIIIAc"/>
    <property type="match status" value="1"/>
</dbReference>
<dbReference type="SUPFAM" id="SSF89550">
    <property type="entry name" value="PHP domain-like"/>
    <property type="match status" value="1"/>
</dbReference>
<feature type="domain" description="Polymerase/histidinol phosphatase N-terminal" evidence="1">
    <location>
        <begin position="18"/>
        <end position="83"/>
    </location>
</feature>
<evidence type="ECO:0000313" key="4">
    <source>
        <dbReference type="Proteomes" id="UP000254084"/>
    </source>
</evidence>
<sequence length="303" mass="32994">MWGIITNINLNESAAMIVDLHCHSTASDGALAPAVLVTRAHERGVRLLALTDHDTLEGLDEARRTATALDMQLINGIELSCTWGGATIHVLGYAFEREAPALCAAIDALHHGRWQRAQEIDRRLAAKGMPGALEGARAVQQELGDSGNAPARPHFAEFLVRAGHVRDRAEAFRKWLGSGKLGDVKQHWPMLEETVATLRAAGAWISLAHPWQYDFTRSKRRRLVADFAAAGGHALEVVNGMQPAEQVGGLAILAREFGLMASVGSDFHAPGDWSELGMYRPLPDDLTALWERFEHAQPSAVTL</sequence>
<proteinExistence type="predicted"/>
<dbReference type="PANTHER" id="PTHR42924:SF3">
    <property type="entry name" value="POLYMERASE_HISTIDINOL PHOSPHATASE N-TERMINAL DOMAIN-CONTAINING PROTEIN"/>
    <property type="match status" value="1"/>
</dbReference>
<name>A0A061CTB5_ECTOL</name>
<dbReference type="GO" id="GO:0016740">
    <property type="term" value="F:transferase activity"/>
    <property type="evidence" value="ECO:0007669"/>
    <property type="project" value="UniProtKB-KW"/>
</dbReference>
<dbReference type="InterPro" id="IPR052018">
    <property type="entry name" value="PHP_domain"/>
</dbReference>
<dbReference type="Proteomes" id="UP000254084">
    <property type="component" value="Unassembled WGS sequence"/>
</dbReference>
<accession>A0A379JX31</accession>
<keyword evidence="2" id="KW-0808">Transferase</keyword>
<dbReference type="Gene3D" id="3.20.20.140">
    <property type="entry name" value="Metal-dependent hydrolases"/>
    <property type="match status" value="1"/>
</dbReference>
<gene>
    <name evidence="2" type="ORF">NCTC10692_03542</name>
    <name evidence="3" type="ORF">NCTC10860_02973</name>
</gene>
<accession>A0A061CTB5</accession>
<organism evidence="2 5">
    <name type="scientific">Ectopseudomonas oleovorans</name>
    <name type="common">Pseudomonas oleovorans</name>
    <dbReference type="NCBI Taxonomy" id="301"/>
    <lineage>
        <taxon>Bacteria</taxon>
        <taxon>Pseudomonadati</taxon>
        <taxon>Pseudomonadota</taxon>
        <taxon>Gammaproteobacteria</taxon>
        <taxon>Pseudomonadales</taxon>
        <taxon>Pseudomonadaceae</taxon>
        <taxon>Ectopseudomonas</taxon>
    </lineage>
</organism>
<dbReference type="Pfam" id="PF02811">
    <property type="entry name" value="PHP"/>
    <property type="match status" value="1"/>
</dbReference>
<evidence type="ECO:0000313" key="5">
    <source>
        <dbReference type="Proteomes" id="UP000255303"/>
    </source>
</evidence>
<dbReference type="InterPro" id="IPR016195">
    <property type="entry name" value="Pol/histidinol_Pase-like"/>
</dbReference>
<dbReference type="CDD" id="cd07438">
    <property type="entry name" value="PHP_HisPPase_AMP"/>
    <property type="match status" value="1"/>
</dbReference>
<dbReference type="EMBL" id="UGUW01000004">
    <property type="protein sequence ID" value="SUD60626.1"/>
    <property type="molecule type" value="Genomic_DNA"/>
</dbReference>
<dbReference type="GO" id="GO:0004534">
    <property type="term" value="F:5'-3' RNA exonuclease activity"/>
    <property type="evidence" value="ECO:0007669"/>
    <property type="project" value="TreeGrafter"/>
</dbReference>
<dbReference type="GO" id="GO:0035312">
    <property type="term" value="F:5'-3' DNA exonuclease activity"/>
    <property type="evidence" value="ECO:0007669"/>
    <property type="project" value="TreeGrafter"/>
</dbReference>
<evidence type="ECO:0000259" key="1">
    <source>
        <dbReference type="SMART" id="SM00481"/>
    </source>
</evidence>